<keyword evidence="3" id="KW-0479">Metal-binding</keyword>
<evidence type="ECO:0000256" key="4">
    <source>
        <dbReference type="ARBA" id="ARBA00023004"/>
    </source>
</evidence>
<name>A0A2V1GUP9_9GAMM</name>
<dbReference type="NCBIfam" id="NF033749">
    <property type="entry name" value="bact_hemeryth"/>
    <property type="match status" value="1"/>
</dbReference>
<sequence length="152" mass="17926">MLVEWTEQLSVGIEEIDEQHKILVGLLNDLHRSIVEHHGSEQAMQTLDKLVEYTRIHFAVEESLMRILGYPDYEEHKEHHEMLITEIGRLQQKLRDDHKSITFELLHFLKTWLTKHILDDDMAYVDHFISVGVKTQHAKQGLMNRLWHSIAG</sequence>
<dbReference type="PANTHER" id="PTHR37164">
    <property type="entry name" value="BACTERIOHEMERYTHRIN"/>
    <property type="match status" value="1"/>
</dbReference>
<proteinExistence type="inferred from homology"/>
<dbReference type="Pfam" id="PF01814">
    <property type="entry name" value="Hemerythrin"/>
    <property type="match status" value="1"/>
</dbReference>
<dbReference type="InterPro" id="IPR016131">
    <property type="entry name" value="Haemerythrin_Fe_BS"/>
</dbReference>
<dbReference type="Proteomes" id="UP000244906">
    <property type="component" value="Unassembled WGS sequence"/>
</dbReference>
<dbReference type="InterPro" id="IPR012827">
    <property type="entry name" value="Hemerythrin_metal-bd"/>
</dbReference>
<dbReference type="CDD" id="cd12107">
    <property type="entry name" value="Hemerythrin"/>
    <property type="match status" value="1"/>
</dbReference>
<protein>
    <submittedName>
        <fullName evidence="6">Hemerythrin</fullName>
    </submittedName>
</protein>
<keyword evidence="7" id="KW-1185">Reference proteome</keyword>
<comment type="similarity">
    <text evidence="1">Belongs to the hemerythrin family.</text>
</comment>
<dbReference type="PANTHER" id="PTHR37164:SF1">
    <property type="entry name" value="BACTERIOHEMERYTHRIN"/>
    <property type="match status" value="1"/>
</dbReference>
<reference evidence="6 7" key="1">
    <citation type="submission" date="2018-04" db="EMBL/GenBank/DDBJ databases">
        <title>Thalassorhabdus spongiae gen. nov., sp. nov., isolated from a marine sponge in South-West Iceland.</title>
        <authorList>
            <person name="Knobloch S."/>
            <person name="Daussin A."/>
            <person name="Johannsson R."/>
            <person name="Marteinsson V.T."/>
        </authorList>
    </citation>
    <scope>NUCLEOTIDE SEQUENCE [LARGE SCALE GENOMIC DNA]</scope>
    <source>
        <strain evidence="6 7">Hp12</strain>
    </source>
</reference>
<dbReference type="OrthoDB" id="1122424at2"/>
<evidence type="ECO:0000256" key="1">
    <source>
        <dbReference type="ARBA" id="ARBA00010587"/>
    </source>
</evidence>
<keyword evidence="4" id="KW-0408">Iron</keyword>
<dbReference type="NCBIfam" id="TIGR02481">
    <property type="entry name" value="hemeryth_dom"/>
    <property type="match status" value="1"/>
</dbReference>
<evidence type="ECO:0000256" key="2">
    <source>
        <dbReference type="ARBA" id="ARBA00022621"/>
    </source>
</evidence>
<accession>A0A2V1GUP9</accession>
<dbReference type="EMBL" id="QDDL01000017">
    <property type="protein sequence ID" value="PVZ63004.1"/>
    <property type="molecule type" value="Genomic_DNA"/>
</dbReference>
<dbReference type="SUPFAM" id="SSF47188">
    <property type="entry name" value="Hemerythrin-like"/>
    <property type="match status" value="1"/>
</dbReference>
<gene>
    <name evidence="6" type="ORF">DC094_21605</name>
</gene>
<dbReference type="PROSITE" id="PS00550">
    <property type="entry name" value="HEMERYTHRINS"/>
    <property type="match status" value="1"/>
</dbReference>
<dbReference type="AlphaFoldDB" id="A0A2V1GUP9"/>
<evidence type="ECO:0000256" key="3">
    <source>
        <dbReference type="ARBA" id="ARBA00022723"/>
    </source>
</evidence>
<keyword evidence="2" id="KW-0813">Transport</keyword>
<organism evidence="6 7">
    <name type="scientific">Pelagibaculum spongiae</name>
    <dbReference type="NCBI Taxonomy" id="2080658"/>
    <lineage>
        <taxon>Bacteria</taxon>
        <taxon>Pseudomonadati</taxon>
        <taxon>Pseudomonadota</taxon>
        <taxon>Gammaproteobacteria</taxon>
        <taxon>Oceanospirillales</taxon>
        <taxon>Pelagibaculum</taxon>
    </lineage>
</organism>
<evidence type="ECO:0000313" key="6">
    <source>
        <dbReference type="EMBL" id="PVZ63004.1"/>
    </source>
</evidence>
<evidence type="ECO:0000259" key="5">
    <source>
        <dbReference type="Pfam" id="PF01814"/>
    </source>
</evidence>
<dbReference type="InterPro" id="IPR050669">
    <property type="entry name" value="Hemerythrin"/>
</dbReference>
<keyword evidence="2" id="KW-0561">Oxygen transport</keyword>
<dbReference type="Gene3D" id="1.20.120.50">
    <property type="entry name" value="Hemerythrin-like"/>
    <property type="match status" value="1"/>
</dbReference>
<feature type="domain" description="Hemerythrin-like" evidence="5">
    <location>
        <begin position="12"/>
        <end position="124"/>
    </location>
</feature>
<comment type="caution">
    <text evidence="6">The sequence shown here is derived from an EMBL/GenBank/DDBJ whole genome shotgun (WGS) entry which is preliminary data.</text>
</comment>
<evidence type="ECO:0000313" key="7">
    <source>
        <dbReference type="Proteomes" id="UP000244906"/>
    </source>
</evidence>
<dbReference type="GO" id="GO:0046872">
    <property type="term" value="F:metal ion binding"/>
    <property type="evidence" value="ECO:0007669"/>
    <property type="project" value="UniProtKB-KW"/>
</dbReference>
<dbReference type="InterPro" id="IPR035938">
    <property type="entry name" value="Hemerythrin-like_sf"/>
</dbReference>
<dbReference type="InterPro" id="IPR012312">
    <property type="entry name" value="Hemerythrin-like"/>
</dbReference>
<dbReference type="GO" id="GO:0005344">
    <property type="term" value="F:oxygen carrier activity"/>
    <property type="evidence" value="ECO:0007669"/>
    <property type="project" value="UniProtKB-KW"/>
</dbReference>